<protein>
    <submittedName>
        <fullName evidence="1">Uncharacterized protein</fullName>
    </submittedName>
</protein>
<sequence>MNEPQTDRKKVITMDLTRRNIMAPKGGYPDVDLVDKKIAKEVIAVLRKHDLDYESQVSILFFVDRTLADELIHCHRGTGRV</sequence>
<evidence type="ECO:0000313" key="2">
    <source>
        <dbReference type="Proteomes" id="UP001597196"/>
    </source>
</evidence>
<accession>A0ABW4CJH1</accession>
<reference evidence="2" key="1">
    <citation type="journal article" date="2019" name="Int. J. Syst. Evol. Microbiol.">
        <title>The Global Catalogue of Microorganisms (GCM) 10K type strain sequencing project: providing services to taxonomists for standard genome sequencing and annotation.</title>
        <authorList>
            <consortium name="The Broad Institute Genomics Platform"/>
            <consortium name="The Broad Institute Genome Sequencing Center for Infectious Disease"/>
            <person name="Wu L."/>
            <person name="Ma J."/>
        </authorList>
    </citation>
    <scope>NUCLEOTIDE SEQUENCE [LARGE SCALE GENOMIC DNA]</scope>
    <source>
        <strain evidence="2">CCM 8980</strain>
    </source>
</reference>
<dbReference type="RefSeq" id="WP_203637035.1">
    <property type="nucleotide sequence ID" value="NZ_BOLS01000006.1"/>
</dbReference>
<dbReference type="Proteomes" id="UP001597196">
    <property type="component" value="Unassembled WGS sequence"/>
</dbReference>
<proteinExistence type="predicted"/>
<comment type="caution">
    <text evidence="1">The sequence shown here is derived from an EMBL/GenBank/DDBJ whole genome shotgun (WGS) entry which is preliminary data.</text>
</comment>
<name>A0ABW4CJH1_9LACO</name>
<keyword evidence="2" id="KW-1185">Reference proteome</keyword>
<gene>
    <name evidence="1" type="ORF">ACFQ4P_05795</name>
</gene>
<organism evidence="1 2">
    <name type="scientific">Lacticaseibacillus mingshuiensis</name>
    <dbReference type="NCBI Taxonomy" id="2799574"/>
    <lineage>
        <taxon>Bacteria</taxon>
        <taxon>Bacillati</taxon>
        <taxon>Bacillota</taxon>
        <taxon>Bacilli</taxon>
        <taxon>Lactobacillales</taxon>
        <taxon>Lactobacillaceae</taxon>
        <taxon>Lacticaseibacillus</taxon>
    </lineage>
</organism>
<evidence type="ECO:0000313" key="1">
    <source>
        <dbReference type="EMBL" id="MFD1429755.1"/>
    </source>
</evidence>
<dbReference type="EMBL" id="JBHTOC010000007">
    <property type="protein sequence ID" value="MFD1429755.1"/>
    <property type="molecule type" value="Genomic_DNA"/>
</dbReference>